<reference evidence="4" key="1">
    <citation type="submission" date="2025-08" db="UniProtKB">
        <authorList>
            <consortium name="RefSeq"/>
        </authorList>
    </citation>
    <scope>IDENTIFICATION</scope>
    <source>
        <tissue evidence="4">Muscle</tissue>
    </source>
</reference>
<dbReference type="SUPFAM" id="SSF48295">
    <property type="entry name" value="TrpR-like"/>
    <property type="match status" value="1"/>
</dbReference>
<name>A0A6I9N2L1_9TELE</name>
<dbReference type="GeneID" id="104947766"/>
<dbReference type="InterPro" id="IPR009057">
    <property type="entry name" value="Homeodomain-like_sf"/>
</dbReference>
<dbReference type="Proteomes" id="UP000504611">
    <property type="component" value="Unplaced"/>
</dbReference>
<accession>A0A6I9N2L1</accession>
<dbReference type="PANTHER" id="PTHR19303:SF74">
    <property type="entry name" value="POGO TRANSPOSABLE ELEMENT WITH KRAB DOMAIN"/>
    <property type="match status" value="1"/>
</dbReference>
<proteinExistence type="predicted"/>
<dbReference type="InterPro" id="IPR006600">
    <property type="entry name" value="HTH_CenpB_DNA-bd_dom"/>
</dbReference>
<evidence type="ECO:0000313" key="4">
    <source>
        <dbReference type="RefSeq" id="XP_010772159.1"/>
    </source>
</evidence>
<sequence length="373" mass="42038">MPPKRRSYTAAFKLQVIKYAAEKGNQPAKREFGVSEKLVRDWCKAEATLISMKKTKRANRGLKARWPELEQRVHTWVLGQKAAGLSTVKLRLHAQRVAKEMKIMDFSAGPSWCFRFMKRNHVSIRAKMSQEVTDSQAKMDSFRAFIEKEVAAHDVSSDHILHMQEVPLTVYIPMSQKSVGTHERWIFTVVLACCGDGSKLPPMVIFKQKSMPKAHCSSSIVVTANEKGCMNEETMSLWLAECYCKRPEGFFKTHKALLVMDSQRGAHISERSKATIKACNSIAAVIPAELTEFLQPLHASVSRSFTAVFRQLWDTWMVDGEHVTFQGVVGWVNSAWASVTSHCILKGFRKAALIGADSEGESCWGMCSYRPFL</sequence>
<dbReference type="Pfam" id="PF09607">
    <property type="entry name" value="BrkDBD"/>
    <property type="match status" value="1"/>
</dbReference>
<dbReference type="KEGG" id="ncc:104947766"/>
<dbReference type="OrthoDB" id="2162928at2759"/>
<dbReference type="InterPro" id="IPR004875">
    <property type="entry name" value="DDE_SF_endonuclease_dom"/>
</dbReference>
<evidence type="ECO:0000256" key="1">
    <source>
        <dbReference type="ARBA" id="ARBA00023125"/>
    </source>
</evidence>
<dbReference type="AlphaFoldDB" id="A0A6I9N2L1"/>
<dbReference type="SUPFAM" id="SSF46689">
    <property type="entry name" value="Homeodomain-like"/>
    <property type="match status" value="1"/>
</dbReference>
<dbReference type="Gene3D" id="1.10.10.60">
    <property type="entry name" value="Homeodomain-like"/>
    <property type="match status" value="2"/>
</dbReference>
<dbReference type="RefSeq" id="XP_010772159.1">
    <property type="nucleotide sequence ID" value="XM_010773857.1"/>
</dbReference>
<dbReference type="Pfam" id="PF03184">
    <property type="entry name" value="DDE_1"/>
    <property type="match status" value="1"/>
</dbReference>
<dbReference type="Pfam" id="PF03221">
    <property type="entry name" value="HTH_Tnp_Tc5"/>
    <property type="match status" value="1"/>
</dbReference>
<keyword evidence="1" id="KW-0238">DNA-binding</keyword>
<evidence type="ECO:0000313" key="3">
    <source>
        <dbReference type="Proteomes" id="UP000504611"/>
    </source>
</evidence>
<dbReference type="GO" id="GO:0043565">
    <property type="term" value="F:sequence-specific DNA binding"/>
    <property type="evidence" value="ECO:0007669"/>
    <property type="project" value="InterPro"/>
</dbReference>
<dbReference type="InterPro" id="IPR018586">
    <property type="entry name" value="Brinker_DNA-bd"/>
</dbReference>
<dbReference type="SMART" id="SM00674">
    <property type="entry name" value="CENPB"/>
    <property type="match status" value="1"/>
</dbReference>
<dbReference type="InterPro" id="IPR050863">
    <property type="entry name" value="CenT-Element_Derived"/>
</dbReference>
<protein>
    <recommendedName>
        <fullName evidence="2">HTH CENPB-type domain-containing protein</fullName>
    </recommendedName>
</protein>
<dbReference type="InterPro" id="IPR010921">
    <property type="entry name" value="Trp_repressor/repl_initiator"/>
</dbReference>
<evidence type="ECO:0000259" key="2">
    <source>
        <dbReference type="PROSITE" id="PS51253"/>
    </source>
</evidence>
<keyword evidence="3" id="KW-1185">Reference proteome</keyword>
<dbReference type="PANTHER" id="PTHR19303">
    <property type="entry name" value="TRANSPOSON"/>
    <property type="match status" value="1"/>
</dbReference>
<gene>
    <name evidence="4" type="primary">LOC104947766</name>
</gene>
<dbReference type="GO" id="GO:0005634">
    <property type="term" value="C:nucleus"/>
    <property type="evidence" value="ECO:0007669"/>
    <property type="project" value="TreeGrafter"/>
</dbReference>
<feature type="domain" description="HTH CENPB-type" evidence="2">
    <location>
        <begin position="57"/>
        <end position="126"/>
    </location>
</feature>
<organism evidence="3 4">
    <name type="scientific">Notothenia coriiceps</name>
    <name type="common">black rockcod</name>
    <dbReference type="NCBI Taxonomy" id="8208"/>
    <lineage>
        <taxon>Eukaryota</taxon>
        <taxon>Metazoa</taxon>
        <taxon>Chordata</taxon>
        <taxon>Craniata</taxon>
        <taxon>Vertebrata</taxon>
        <taxon>Euteleostomi</taxon>
        <taxon>Actinopterygii</taxon>
        <taxon>Neopterygii</taxon>
        <taxon>Teleostei</taxon>
        <taxon>Neoteleostei</taxon>
        <taxon>Acanthomorphata</taxon>
        <taxon>Eupercaria</taxon>
        <taxon>Perciformes</taxon>
        <taxon>Notothenioidei</taxon>
        <taxon>Nototheniidae</taxon>
        <taxon>Notothenia</taxon>
    </lineage>
</organism>
<dbReference type="PROSITE" id="PS51253">
    <property type="entry name" value="HTH_CENPB"/>
    <property type="match status" value="1"/>
</dbReference>